<proteinExistence type="predicted"/>
<dbReference type="OrthoDB" id="9813995at2"/>
<keyword evidence="1" id="KW-0479">Metal-binding</keyword>
<dbReference type="AlphaFoldDB" id="A0A0M2NE61"/>
<dbReference type="Proteomes" id="UP000034076">
    <property type="component" value="Unassembled WGS sequence"/>
</dbReference>
<dbReference type="EMBL" id="LAYJ01000111">
    <property type="protein sequence ID" value="KKI50473.1"/>
    <property type="molecule type" value="Genomic_DNA"/>
</dbReference>
<dbReference type="RefSeq" id="WP_046443914.1">
    <property type="nucleotide sequence ID" value="NZ_LAYJ01000111.1"/>
</dbReference>
<evidence type="ECO:0000313" key="5">
    <source>
        <dbReference type="EMBL" id="KKI50473.1"/>
    </source>
</evidence>
<evidence type="ECO:0000256" key="1">
    <source>
        <dbReference type="ARBA" id="ARBA00022723"/>
    </source>
</evidence>
<keyword evidence="6" id="KW-1185">Reference proteome</keyword>
<keyword evidence="2" id="KW-0408">Iron</keyword>
<dbReference type="PROSITE" id="PS51379">
    <property type="entry name" value="4FE4S_FER_2"/>
    <property type="match status" value="2"/>
</dbReference>
<dbReference type="STRING" id="270498.CHK_2065"/>
<dbReference type="InterPro" id="IPR029039">
    <property type="entry name" value="Flavoprotein-like_sf"/>
</dbReference>
<protein>
    <submittedName>
        <fullName evidence="5">Ferredoxin</fullName>
    </submittedName>
</protein>
<dbReference type="SUPFAM" id="SSF52218">
    <property type="entry name" value="Flavoproteins"/>
    <property type="match status" value="1"/>
</dbReference>
<reference evidence="5 6" key="1">
    <citation type="submission" date="2015-04" db="EMBL/GenBank/DDBJ databases">
        <title>Draft genome sequence of bacteremic isolate Catabacter hongkongensis type strain HKU16T.</title>
        <authorList>
            <person name="Lau S.K."/>
            <person name="Teng J.L."/>
            <person name="Huang Y."/>
            <person name="Curreem S.O."/>
            <person name="Tsui S.K."/>
            <person name="Woo P.C."/>
        </authorList>
    </citation>
    <scope>NUCLEOTIDE SEQUENCE [LARGE SCALE GENOMIC DNA]</scope>
    <source>
        <strain evidence="5 6">HKU16</strain>
    </source>
</reference>
<accession>A0A0M2NE61</accession>
<dbReference type="PATRIC" id="fig|270498.16.peg.3016"/>
<evidence type="ECO:0000256" key="2">
    <source>
        <dbReference type="ARBA" id="ARBA00023004"/>
    </source>
</evidence>
<dbReference type="InterPro" id="IPR017900">
    <property type="entry name" value="4Fe4S_Fe_S_CS"/>
</dbReference>
<dbReference type="Pfam" id="PF13187">
    <property type="entry name" value="Fer4_9"/>
    <property type="match status" value="1"/>
</dbReference>
<dbReference type="GO" id="GO:0051536">
    <property type="term" value="F:iron-sulfur cluster binding"/>
    <property type="evidence" value="ECO:0007669"/>
    <property type="project" value="UniProtKB-KW"/>
</dbReference>
<comment type="caution">
    <text evidence="5">The sequence shown here is derived from an EMBL/GenBank/DDBJ whole genome shotgun (WGS) entry which is preliminary data.</text>
</comment>
<dbReference type="Gene3D" id="3.30.70.20">
    <property type="match status" value="1"/>
</dbReference>
<dbReference type="GO" id="GO:0046872">
    <property type="term" value="F:metal ion binding"/>
    <property type="evidence" value="ECO:0007669"/>
    <property type="project" value="UniProtKB-KW"/>
</dbReference>
<evidence type="ECO:0000256" key="3">
    <source>
        <dbReference type="ARBA" id="ARBA00023014"/>
    </source>
</evidence>
<keyword evidence="3" id="KW-0411">Iron-sulfur</keyword>
<dbReference type="PROSITE" id="PS00198">
    <property type="entry name" value="4FE4S_FER_1"/>
    <property type="match status" value="2"/>
</dbReference>
<evidence type="ECO:0000259" key="4">
    <source>
        <dbReference type="PROSITE" id="PS51379"/>
    </source>
</evidence>
<evidence type="ECO:0000313" key="6">
    <source>
        <dbReference type="Proteomes" id="UP000034076"/>
    </source>
</evidence>
<gene>
    <name evidence="5" type="ORF">CHK_2065</name>
</gene>
<sequence>MTAKKVTAIYFSPTKGTREYVCAIAKELDAEYTEINLTDREERAQEHFFGPDELVVIGAPVYYGRIPQVRGGLFGKLHGENTPAIFVVSYGNRAFEDALLELSDYCARQGFFGMGAGAFIAPHTFSARIGEGRPDEKDRKAVACLAEKTKECLESGKTAALGVPGNRPYREFQTVPFAPKGAKACNQCGVCVRICPAGAISKDNPRNTDKASCIRCLACVKECPQKARSVGGPVFAVAVKQLEGKLMKTRREPELFFAEKD</sequence>
<dbReference type="InterPro" id="IPR017896">
    <property type="entry name" value="4Fe4S_Fe-S-bd"/>
</dbReference>
<dbReference type="Gene3D" id="3.40.50.360">
    <property type="match status" value="1"/>
</dbReference>
<name>A0A0M2NE61_9FIRM</name>
<feature type="domain" description="4Fe-4S ferredoxin-type" evidence="4">
    <location>
        <begin position="209"/>
        <end position="233"/>
    </location>
</feature>
<dbReference type="SUPFAM" id="SSF54862">
    <property type="entry name" value="4Fe-4S ferredoxins"/>
    <property type="match status" value="1"/>
</dbReference>
<organism evidence="5 6">
    <name type="scientific">Christensenella hongkongensis</name>
    <dbReference type="NCBI Taxonomy" id="270498"/>
    <lineage>
        <taxon>Bacteria</taxon>
        <taxon>Bacillati</taxon>
        <taxon>Bacillota</taxon>
        <taxon>Clostridia</taxon>
        <taxon>Christensenellales</taxon>
        <taxon>Christensenellaceae</taxon>
        <taxon>Christensenella</taxon>
    </lineage>
</organism>
<feature type="domain" description="4Fe-4S ferredoxin-type" evidence="4">
    <location>
        <begin position="176"/>
        <end position="205"/>
    </location>
</feature>